<evidence type="ECO:0000313" key="5">
    <source>
        <dbReference type="Proteomes" id="UP000075606"/>
    </source>
</evidence>
<dbReference type="Pfam" id="PF19295">
    <property type="entry name" value="SufBD_N"/>
    <property type="match status" value="1"/>
</dbReference>
<dbReference type="GO" id="GO:0016226">
    <property type="term" value="P:iron-sulfur cluster assembly"/>
    <property type="evidence" value="ECO:0007669"/>
    <property type="project" value="InterPro"/>
</dbReference>
<feature type="domain" description="SUF system FeS cluster assembly SufBD core" evidence="2">
    <location>
        <begin position="179"/>
        <end position="409"/>
    </location>
</feature>
<dbReference type="InterPro" id="IPR045595">
    <property type="entry name" value="SufBD_N"/>
</dbReference>
<evidence type="ECO:0000259" key="2">
    <source>
        <dbReference type="Pfam" id="PF01458"/>
    </source>
</evidence>
<dbReference type="STRING" id="333140.AWW68_15700"/>
<protein>
    <recommendedName>
        <fullName evidence="6">Fe-S cluster assembly protein SufD</fullName>
    </recommendedName>
</protein>
<comment type="similarity">
    <text evidence="1">Belongs to the iron-sulfur cluster assembly SufBD family.</text>
</comment>
<dbReference type="SUPFAM" id="SSF101960">
    <property type="entry name" value="Stabilizer of iron transporter SufD"/>
    <property type="match status" value="1"/>
</dbReference>
<dbReference type="InterPro" id="IPR055346">
    <property type="entry name" value="Fe-S_cluster_assembly_SufBD"/>
</dbReference>
<dbReference type="NCBIfam" id="TIGR01981">
    <property type="entry name" value="sufD"/>
    <property type="match status" value="1"/>
</dbReference>
<evidence type="ECO:0000256" key="1">
    <source>
        <dbReference type="ARBA" id="ARBA00043967"/>
    </source>
</evidence>
<dbReference type="AlphaFoldDB" id="A0A150X5V5"/>
<gene>
    <name evidence="4" type="ORF">AWW68_15700</name>
</gene>
<dbReference type="Proteomes" id="UP000075606">
    <property type="component" value="Unassembled WGS sequence"/>
</dbReference>
<organism evidence="4 5">
    <name type="scientific">Roseivirga spongicola</name>
    <dbReference type="NCBI Taxonomy" id="333140"/>
    <lineage>
        <taxon>Bacteria</taxon>
        <taxon>Pseudomonadati</taxon>
        <taxon>Bacteroidota</taxon>
        <taxon>Cytophagia</taxon>
        <taxon>Cytophagales</taxon>
        <taxon>Roseivirgaceae</taxon>
        <taxon>Roseivirga</taxon>
    </lineage>
</organism>
<dbReference type="InterPro" id="IPR011542">
    <property type="entry name" value="SUF_FeS_clus_asmbl_SufD"/>
</dbReference>
<name>A0A150X5V5_9BACT</name>
<dbReference type="InterPro" id="IPR037284">
    <property type="entry name" value="SUF_FeS_clus_asmbl_SufBD_sf"/>
</dbReference>
<sequence>MKKFAGQSIIDKLSERFEASKQELTSNSTIADVRQKALNHLVENGLPHAKAEEYKFTNLTKALEKNISFEMNTERVSVSKEDVEKLRIEGLDAYYLTFINGEFNSEFSDEVTESGISFSPLSAAIQENNQLAGKLFDKLSKSTEDAFVAMNSLLANEGTVLEISANSEVSKPVFVQYINTKSSDIHAKNLIEVGANAKVTVIEKVDTLGAEPGFSNIVNEISVATGANAKFYKIENDTDTSYHISNIHVSQDKDSTFTSNTVALNGAMVRNNLDIKLEAEGCEAYMNGLYLLNGKTHVDNHTIVDHMMPNAYSNELYKGIMDDKSRGVFNGKIFVRKDAQKTNAFQSNKNILLTDDATVNTKPQLEIWADDVKCSHGCTTGQLDKDALFYLMARGIKKDRAMAMLLHAFASDVIENLELEPIQAYVEAIITSRLEK</sequence>
<dbReference type="PANTHER" id="PTHR43575:SF1">
    <property type="entry name" value="PROTEIN ABCI7, CHLOROPLASTIC"/>
    <property type="match status" value="1"/>
</dbReference>
<evidence type="ECO:0008006" key="6">
    <source>
        <dbReference type="Google" id="ProtNLM"/>
    </source>
</evidence>
<feature type="domain" description="SUF system FeS cluster assembly SufBD N-terminal" evidence="3">
    <location>
        <begin position="13"/>
        <end position="173"/>
    </location>
</feature>
<keyword evidence="5" id="KW-1185">Reference proteome</keyword>
<dbReference type="InterPro" id="IPR000825">
    <property type="entry name" value="SUF_FeS_clus_asmbl_SufBD_core"/>
</dbReference>
<dbReference type="Pfam" id="PF01458">
    <property type="entry name" value="SUFBD_core"/>
    <property type="match status" value="1"/>
</dbReference>
<dbReference type="EMBL" id="LRPC01000028">
    <property type="protein sequence ID" value="KYG74098.1"/>
    <property type="molecule type" value="Genomic_DNA"/>
</dbReference>
<reference evidence="4 5" key="1">
    <citation type="submission" date="2016-01" db="EMBL/GenBank/DDBJ databases">
        <title>Genome sequencing of Roseivirga spongicola UST030701-084.</title>
        <authorList>
            <person name="Selvaratnam C."/>
            <person name="Thevarajoo S."/>
            <person name="Goh K.M."/>
            <person name="Ee R."/>
            <person name="Chan K.-G."/>
            <person name="Chong C.S."/>
        </authorList>
    </citation>
    <scope>NUCLEOTIDE SEQUENCE [LARGE SCALE GENOMIC DNA]</scope>
    <source>
        <strain evidence="4 5">UST030701-084</strain>
    </source>
</reference>
<dbReference type="PANTHER" id="PTHR43575">
    <property type="entry name" value="PROTEIN ABCI7, CHLOROPLASTIC"/>
    <property type="match status" value="1"/>
</dbReference>
<accession>A0A150X5V5</accession>
<comment type="caution">
    <text evidence="4">The sequence shown here is derived from an EMBL/GenBank/DDBJ whole genome shotgun (WGS) entry which is preliminary data.</text>
</comment>
<evidence type="ECO:0000259" key="3">
    <source>
        <dbReference type="Pfam" id="PF19295"/>
    </source>
</evidence>
<evidence type="ECO:0000313" key="4">
    <source>
        <dbReference type="EMBL" id="KYG74098.1"/>
    </source>
</evidence>
<proteinExistence type="inferred from homology"/>
<dbReference type="OrthoDB" id="9768262at2"/>
<dbReference type="RefSeq" id="WP_068223544.1">
    <property type="nucleotide sequence ID" value="NZ_CP139724.1"/>
</dbReference>